<dbReference type="Gene3D" id="3.30.70.2450">
    <property type="match status" value="1"/>
</dbReference>
<evidence type="ECO:0000256" key="3">
    <source>
        <dbReference type="ARBA" id="ARBA00022827"/>
    </source>
</evidence>
<proteinExistence type="predicted"/>
<comment type="caution">
    <text evidence="5">The sequence shown here is derived from an EMBL/GenBank/DDBJ whole genome shotgun (WGS) entry which is preliminary data.</text>
</comment>
<sequence length="520" mass="57062">MSDPLFATCDVLIIGAGPVGLFLACELALAGCSVQILEQASDASTSLKRAPFGLRGLSVATMEIFDRRGLLMPLKARIPERDIASAASWMRQTRQPAGHFAGIDFFMDQIDQTQWAHRLPSTISPMAADLESIEAVLKDRALTLGVVVSYGISVSEIHATDKDVSVRADDKVFRGNWLVGCDGGRSSVRKAAGFGFTGTDPEFTGYFARVELADPRILPAGHHDTPTGTYIFDPPDMIRMVEFDEGVCHRHRALTRDHIQTVLRRISGSDVEVRALGLATTWTDRAFLASDYRKGRVLLAGDAAHIHSPLGGQGLNLGFGDAMNLGWKLASTILGDAAPALLDSYQNERRPVAEQVLDWSRAQVALMRPDQGSRALRAIVHDLAATRDGATYMAERVWGIGLRYDLSDDHPLVARSAPDFRLNDGRRLNEHLRRGKALLLDFDGNPCLQELCVRYQHRLSYIAVDAKDRMGLCALLIRPDGVVAWASNHPSDGSQVENILAHWLLSPRQAKVDLTIRSPF</sequence>
<dbReference type="EMBL" id="CATKSH010000007">
    <property type="protein sequence ID" value="CAI9120624.1"/>
    <property type="molecule type" value="Genomic_DNA"/>
</dbReference>
<name>A0AA35UW70_9PROT</name>
<feature type="domain" description="FAD-binding" evidence="4">
    <location>
        <begin position="9"/>
        <end position="360"/>
    </location>
</feature>
<evidence type="ECO:0000259" key="4">
    <source>
        <dbReference type="Pfam" id="PF01494"/>
    </source>
</evidence>
<keyword evidence="3" id="KW-0274">FAD</keyword>
<keyword evidence="6" id="KW-1185">Reference proteome</keyword>
<dbReference type="AlphaFoldDB" id="A0AA35UW70"/>
<dbReference type="PANTHER" id="PTHR43004">
    <property type="entry name" value="TRK SYSTEM POTASSIUM UPTAKE PROTEIN"/>
    <property type="match status" value="1"/>
</dbReference>
<evidence type="ECO:0000256" key="2">
    <source>
        <dbReference type="ARBA" id="ARBA00022630"/>
    </source>
</evidence>
<reference evidence="5" key="1">
    <citation type="submission" date="2023-03" db="EMBL/GenBank/DDBJ databases">
        <authorList>
            <person name="Cleenwerck I."/>
        </authorList>
    </citation>
    <scope>NUCLEOTIDE SEQUENCE</scope>
    <source>
        <strain evidence="5">LMG 32879</strain>
    </source>
</reference>
<gene>
    <name evidence="5" type="ORF">LMG32879_001461</name>
</gene>
<evidence type="ECO:0000313" key="6">
    <source>
        <dbReference type="Proteomes" id="UP001176960"/>
    </source>
</evidence>
<dbReference type="GO" id="GO:0071949">
    <property type="term" value="F:FAD binding"/>
    <property type="evidence" value="ECO:0007669"/>
    <property type="project" value="InterPro"/>
</dbReference>
<keyword evidence="5" id="KW-0503">Monooxygenase</keyword>
<accession>A0AA35UW70</accession>
<dbReference type="InterPro" id="IPR050641">
    <property type="entry name" value="RIFMO-like"/>
</dbReference>
<organism evidence="5 6">
    <name type="scientific">Brytella acorum</name>
    <dbReference type="NCBI Taxonomy" id="2959299"/>
    <lineage>
        <taxon>Bacteria</taxon>
        <taxon>Pseudomonadati</taxon>
        <taxon>Pseudomonadota</taxon>
        <taxon>Alphaproteobacteria</taxon>
        <taxon>Acetobacterales</taxon>
        <taxon>Acetobacteraceae</taxon>
        <taxon>Brytella</taxon>
    </lineage>
</organism>
<dbReference type="Gene3D" id="3.50.50.60">
    <property type="entry name" value="FAD/NAD(P)-binding domain"/>
    <property type="match status" value="1"/>
</dbReference>
<comment type="cofactor">
    <cofactor evidence="1">
        <name>FAD</name>
        <dbReference type="ChEBI" id="CHEBI:57692"/>
    </cofactor>
</comment>
<keyword evidence="5" id="KW-0560">Oxidoreductase</keyword>
<dbReference type="InterPro" id="IPR036188">
    <property type="entry name" value="FAD/NAD-bd_sf"/>
</dbReference>
<dbReference type="Pfam" id="PF01494">
    <property type="entry name" value="FAD_binding_3"/>
    <property type="match status" value="1"/>
</dbReference>
<dbReference type="GO" id="GO:0016709">
    <property type="term" value="F:oxidoreductase activity, acting on paired donors, with incorporation or reduction of molecular oxygen, NAD(P)H as one donor, and incorporation of one atom of oxygen"/>
    <property type="evidence" value="ECO:0007669"/>
    <property type="project" value="UniProtKB-ARBA"/>
</dbReference>
<protein>
    <submittedName>
        <fullName evidence="5">FAD-dependent monooxygenase</fullName>
    </submittedName>
</protein>
<dbReference type="PANTHER" id="PTHR43004:SF19">
    <property type="entry name" value="BINDING MONOOXYGENASE, PUTATIVE (JCVI)-RELATED"/>
    <property type="match status" value="1"/>
</dbReference>
<evidence type="ECO:0000256" key="1">
    <source>
        <dbReference type="ARBA" id="ARBA00001974"/>
    </source>
</evidence>
<dbReference type="Proteomes" id="UP001176960">
    <property type="component" value="Unassembled WGS sequence"/>
</dbReference>
<dbReference type="Pfam" id="PF21274">
    <property type="entry name" value="Rng_hyd_C"/>
    <property type="match status" value="1"/>
</dbReference>
<dbReference type="Gene3D" id="3.40.30.120">
    <property type="match status" value="1"/>
</dbReference>
<dbReference type="InterPro" id="IPR002938">
    <property type="entry name" value="FAD-bd"/>
</dbReference>
<keyword evidence="2" id="KW-0285">Flavoprotein</keyword>
<dbReference type="SUPFAM" id="SSF51905">
    <property type="entry name" value="FAD/NAD(P)-binding domain"/>
    <property type="match status" value="1"/>
</dbReference>
<evidence type="ECO:0000313" key="5">
    <source>
        <dbReference type="EMBL" id="CAI9120624.1"/>
    </source>
</evidence>
<dbReference type="RefSeq" id="WP_289843560.1">
    <property type="nucleotide sequence ID" value="NZ_CATKSH010000007.1"/>
</dbReference>
<dbReference type="PRINTS" id="PR00420">
    <property type="entry name" value="RNGMNOXGNASE"/>
</dbReference>